<evidence type="ECO:0000313" key="1">
    <source>
        <dbReference type="EMBL" id="KAK1398565.1"/>
    </source>
</evidence>
<dbReference type="Proteomes" id="UP001237642">
    <property type="component" value="Unassembled WGS sequence"/>
</dbReference>
<dbReference type="InterPro" id="IPR044824">
    <property type="entry name" value="MAIN-like"/>
</dbReference>
<sequence>MDPDNELSMNPGPRDPSVLHLQSIHRSTAVWAAGGGDTQRSRKHGEAVIGITAVDGGWDHIIEEIFGQSPVNQLVGGRLKLSWLTKCFPSLSDNASDLELRRYTQSYLLQLITGVLFTDKSGGMIHCIFPTIAPIPRGPSLDNSNIWGSQSGPYGMRWCSQLNFGETSAHVVSTHRLALDGLAPSHFIWQPYSEFLFTAPKHLIDGHSNN</sequence>
<reference evidence="1" key="2">
    <citation type="submission" date="2023-05" db="EMBL/GenBank/DDBJ databases">
        <authorList>
            <person name="Schelkunov M.I."/>
        </authorList>
    </citation>
    <scope>NUCLEOTIDE SEQUENCE</scope>
    <source>
        <strain evidence="1">Hsosn_3</strain>
        <tissue evidence="1">Leaf</tissue>
    </source>
</reference>
<reference evidence="1" key="1">
    <citation type="submission" date="2023-02" db="EMBL/GenBank/DDBJ databases">
        <title>Genome of toxic invasive species Heracleum sosnowskyi carries increased number of genes despite the absence of recent whole-genome duplications.</title>
        <authorList>
            <person name="Schelkunov M."/>
            <person name="Shtratnikova V."/>
            <person name="Makarenko M."/>
            <person name="Klepikova A."/>
            <person name="Omelchenko D."/>
            <person name="Novikova G."/>
            <person name="Obukhova E."/>
            <person name="Bogdanov V."/>
            <person name="Penin A."/>
            <person name="Logacheva M."/>
        </authorList>
    </citation>
    <scope>NUCLEOTIDE SEQUENCE</scope>
    <source>
        <strain evidence="1">Hsosn_3</strain>
        <tissue evidence="1">Leaf</tissue>
    </source>
</reference>
<dbReference type="EMBL" id="JAUIZM010000002">
    <property type="protein sequence ID" value="KAK1398565.1"/>
    <property type="molecule type" value="Genomic_DNA"/>
</dbReference>
<keyword evidence="2" id="KW-1185">Reference proteome</keyword>
<comment type="caution">
    <text evidence="1">The sequence shown here is derived from an EMBL/GenBank/DDBJ whole genome shotgun (WGS) entry which is preliminary data.</text>
</comment>
<organism evidence="1 2">
    <name type="scientific">Heracleum sosnowskyi</name>
    <dbReference type="NCBI Taxonomy" id="360622"/>
    <lineage>
        <taxon>Eukaryota</taxon>
        <taxon>Viridiplantae</taxon>
        <taxon>Streptophyta</taxon>
        <taxon>Embryophyta</taxon>
        <taxon>Tracheophyta</taxon>
        <taxon>Spermatophyta</taxon>
        <taxon>Magnoliopsida</taxon>
        <taxon>eudicotyledons</taxon>
        <taxon>Gunneridae</taxon>
        <taxon>Pentapetalae</taxon>
        <taxon>asterids</taxon>
        <taxon>campanulids</taxon>
        <taxon>Apiales</taxon>
        <taxon>Apiaceae</taxon>
        <taxon>Apioideae</taxon>
        <taxon>apioid superclade</taxon>
        <taxon>Tordylieae</taxon>
        <taxon>Tordyliinae</taxon>
        <taxon>Heracleum</taxon>
    </lineage>
</organism>
<evidence type="ECO:0000313" key="2">
    <source>
        <dbReference type="Proteomes" id="UP001237642"/>
    </source>
</evidence>
<dbReference type="PANTHER" id="PTHR46033:SF8">
    <property type="entry name" value="PROTEIN MAINTENANCE OF MERISTEMS-LIKE"/>
    <property type="match status" value="1"/>
</dbReference>
<accession>A0AAD8N1Q1</accession>
<protein>
    <submittedName>
        <fullName evidence="1">Uncharacterized protein</fullName>
    </submittedName>
</protein>
<gene>
    <name evidence="1" type="ORF">POM88_008428</name>
</gene>
<dbReference type="PANTHER" id="PTHR46033">
    <property type="entry name" value="PROTEIN MAIN-LIKE 2"/>
    <property type="match status" value="1"/>
</dbReference>
<dbReference type="GO" id="GO:0010073">
    <property type="term" value="P:meristem maintenance"/>
    <property type="evidence" value="ECO:0007669"/>
    <property type="project" value="InterPro"/>
</dbReference>
<dbReference type="AlphaFoldDB" id="A0AAD8N1Q1"/>
<name>A0AAD8N1Q1_9APIA</name>
<proteinExistence type="predicted"/>